<dbReference type="Gene3D" id="2.60.120.260">
    <property type="entry name" value="Galactose-binding domain-like"/>
    <property type="match status" value="1"/>
</dbReference>
<feature type="disulfide bond" evidence="15">
    <location>
        <begin position="506"/>
        <end position="515"/>
    </location>
</feature>
<organism evidence="22 23">
    <name type="scientific">Pseudolycoriella hygida</name>
    <dbReference type="NCBI Taxonomy" id="35572"/>
    <lineage>
        <taxon>Eukaryota</taxon>
        <taxon>Metazoa</taxon>
        <taxon>Ecdysozoa</taxon>
        <taxon>Arthropoda</taxon>
        <taxon>Hexapoda</taxon>
        <taxon>Insecta</taxon>
        <taxon>Pterygota</taxon>
        <taxon>Neoptera</taxon>
        <taxon>Endopterygota</taxon>
        <taxon>Diptera</taxon>
        <taxon>Nematocera</taxon>
        <taxon>Sciaroidea</taxon>
        <taxon>Sciaridae</taxon>
        <taxon>Pseudolycoriella</taxon>
    </lineage>
</organism>
<dbReference type="FunFam" id="2.10.25.10:FF:000388">
    <property type="entry name" value="Laminin subunit alpha"/>
    <property type="match status" value="1"/>
</dbReference>
<dbReference type="GO" id="GO:0016477">
    <property type="term" value="P:cell migration"/>
    <property type="evidence" value="ECO:0007669"/>
    <property type="project" value="UniProtKB-ARBA"/>
</dbReference>
<dbReference type="FunFam" id="2.10.25.10:FF:000034">
    <property type="entry name" value="Laminin subunit alpha 3"/>
    <property type="match status" value="1"/>
</dbReference>
<evidence type="ECO:0000256" key="2">
    <source>
        <dbReference type="ARBA" id="ARBA00022525"/>
    </source>
</evidence>
<evidence type="ECO:0000256" key="12">
    <source>
        <dbReference type="ARBA" id="ARBA00065619"/>
    </source>
</evidence>
<dbReference type="CDD" id="cd02795">
    <property type="entry name" value="CBM6-CBM35-CBM36_like"/>
    <property type="match status" value="1"/>
</dbReference>
<dbReference type="InterPro" id="IPR013320">
    <property type="entry name" value="ConA-like_dom_sf"/>
</dbReference>
<comment type="subunit">
    <text evidence="12">Laminin is a complex glycoprotein, consisting of three different polypeptide chains (alpha, beta, gamma), which are bound to each other by disulfide bonds into a cross-shaped molecule comprising one long and three short arms with globules at each end.</text>
</comment>
<feature type="disulfide bond" evidence="15">
    <location>
        <begin position="1363"/>
        <end position="1380"/>
    </location>
</feature>
<feature type="disulfide bond" evidence="15">
    <location>
        <begin position="1361"/>
        <end position="1373"/>
    </location>
</feature>
<feature type="domain" description="Laminin G" evidence="18">
    <location>
        <begin position="3552"/>
        <end position="3726"/>
    </location>
</feature>
<dbReference type="OrthoDB" id="10011303at2759"/>
<feature type="disulfide bond" evidence="15">
    <location>
        <begin position="1382"/>
        <end position="1391"/>
    </location>
</feature>
<feature type="domain" description="Laminin EGF-like" evidence="19">
    <location>
        <begin position="2049"/>
        <end position="2096"/>
    </location>
</feature>
<comment type="caution">
    <text evidence="22">The sequence shown here is derived from an EMBL/GenBank/DDBJ whole genome shotgun (WGS) entry which is preliminary data.</text>
</comment>
<feature type="domain" description="Laminin G" evidence="18">
    <location>
        <begin position="3372"/>
        <end position="3546"/>
    </location>
</feature>
<name>A0A9Q0MMX2_9DIPT</name>
<feature type="disulfide bond" evidence="15">
    <location>
        <begin position="2051"/>
        <end position="2068"/>
    </location>
</feature>
<feature type="region of interest" description="Disordered" evidence="17">
    <location>
        <begin position="3232"/>
        <end position="3302"/>
    </location>
</feature>
<feature type="disulfide bond" evidence="15">
    <location>
        <begin position="1502"/>
        <end position="1519"/>
    </location>
</feature>
<dbReference type="CDD" id="cd00110">
    <property type="entry name" value="LamG"/>
    <property type="match status" value="5"/>
</dbReference>
<feature type="non-terminal residue" evidence="22">
    <location>
        <position position="1"/>
    </location>
</feature>
<keyword evidence="3" id="KW-0272">Extracellular matrix</keyword>
<dbReference type="InterPro" id="IPR050440">
    <property type="entry name" value="Laminin/Netrin_ECM"/>
</dbReference>
<dbReference type="InterPro" id="IPR002049">
    <property type="entry name" value="LE_dom"/>
</dbReference>
<keyword evidence="5" id="KW-0677">Repeat</keyword>
<dbReference type="PROSITE" id="PS50027">
    <property type="entry name" value="EGF_LAM_2"/>
    <property type="match status" value="14"/>
</dbReference>
<evidence type="ECO:0000256" key="17">
    <source>
        <dbReference type="SAM" id="MobiDB-lite"/>
    </source>
</evidence>
<dbReference type="Pfam" id="PF06008">
    <property type="entry name" value="Laminin_I"/>
    <property type="match status" value="1"/>
</dbReference>
<dbReference type="InterPro" id="IPR000034">
    <property type="entry name" value="Laminin_IV"/>
</dbReference>
<feature type="domain" description="Laminin EGF-like" evidence="19">
    <location>
        <begin position="722"/>
        <end position="774"/>
    </location>
</feature>
<feature type="disulfide bond" evidence="15">
    <location>
        <begin position="1938"/>
        <end position="1952"/>
    </location>
</feature>
<comment type="subcellular location">
    <subcellularLocation>
        <location evidence="1">Secreted</location>
        <location evidence="1">Extracellular space</location>
        <location evidence="1">Extracellular matrix</location>
        <location evidence="1">Basement membrane</location>
    </subcellularLocation>
</comment>
<dbReference type="SMART" id="SM00282">
    <property type="entry name" value="LamG"/>
    <property type="match status" value="5"/>
</dbReference>
<feature type="disulfide bond" evidence="15">
    <location>
        <begin position="2022"/>
        <end position="2031"/>
    </location>
</feature>
<dbReference type="GO" id="GO:0071711">
    <property type="term" value="P:basement membrane organization"/>
    <property type="evidence" value="ECO:0007669"/>
    <property type="project" value="UniProtKB-ARBA"/>
</dbReference>
<feature type="coiled-coil region" evidence="16">
    <location>
        <begin position="2166"/>
        <end position="2193"/>
    </location>
</feature>
<feature type="domain" description="Laminin EGF-like" evidence="19">
    <location>
        <begin position="485"/>
        <end position="530"/>
    </location>
</feature>
<keyword evidence="10" id="KW-0325">Glycoprotein</keyword>
<feature type="disulfide bond" evidence="15">
    <location>
        <begin position="642"/>
        <end position="651"/>
    </location>
</feature>
<dbReference type="SMART" id="SM00136">
    <property type="entry name" value="LamNT"/>
    <property type="match status" value="1"/>
</dbReference>
<feature type="disulfide bond" evidence="15">
    <location>
        <begin position="577"/>
        <end position="589"/>
    </location>
</feature>
<dbReference type="Gene3D" id="2.60.120.200">
    <property type="match status" value="5"/>
</dbReference>
<protein>
    <recommendedName>
        <fullName evidence="13">Laminin A chain</fullName>
    </recommendedName>
</protein>
<evidence type="ECO:0000256" key="3">
    <source>
        <dbReference type="ARBA" id="ARBA00022530"/>
    </source>
</evidence>
<feature type="compositionally biased region" description="Basic and acidic residues" evidence="17">
    <location>
        <begin position="3239"/>
        <end position="3302"/>
    </location>
</feature>
<keyword evidence="11 15" id="KW-0424">Laminin EGF-like domain</keyword>
<feature type="domain" description="Laminin EGF-like" evidence="19">
    <location>
        <begin position="1500"/>
        <end position="1550"/>
    </location>
</feature>
<dbReference type="GO" id="GO:0030334">
    <property type="term" value="P:regulation of cell migration"/>
    <property type="evidence" value="ECO:0007669"/>
    <property type="project" value="InterPro"/>
</dbReference>
<evidence type="ECO:0000259" key="18">
    <source>
        <dbReference type="PROSITE" id="PS50025"/>
    </source>
</evidence>
<evidence type="ECO:0000256" key="11">
    <source>
        <dbReference type="ARBA" id="ARBA00023292"/>
    </source>
</evidence>
<evidence type="ECO:0000256" key="5">
    <source>
        <dbReference type="ARBA" id="ARBA00022737"/>
    </source>
</evidence>
<evidence type="ECO:0000256" key="13">
    <source>
        <dbReference type="ARBA" id="ARBA00082020"/>
    </source>
</evidence>
<dbReference type="FunFam" id="2.10.25.10:FF:000407">
    <property type="entry name" value="Laminin subunit alpha-3"/>
    <property type="match status" value="1"/>
</dbReference>
<feature type="domain" description="Laminin G" evidence="18">
    <location>
        <begin position="3042"/>
        <end position="3210"/>
    </location>
</feature>
<feature type="disulfide bond" evidence="15">
    <location>
        <begin position="1424"/>
        <end position="1433"/>
    </location>
</feature>
<evidence type="ECO:0000256" key="10">
    <source>
        <dbReference type="ARBA" id="ARBA00023180"/>
    </source>
</evidence>
<dbReference type="GO" id="GO:0009887">
    <property type="term" value="P:animal organ morphogenesis"/>
    <property type="evidence" value="ECO:0007669"/>
    <property type="project" value="TreeGrafter"/>
</dbReference>
<dbReference type="GO" id="GO:0030155">
    <property type="term" value="P:regulation of cell adhesion"/>
    <property type="evidence" value="ECO:0007669"/>
    <property type="project" value="InterPro"/>
</dbReference>
<evidence type="ECO:0000313" key="23">
    <source>
        <dbReference type="Proteomes" id="UP001151699"/>
    </source>
</evidence>
<feature type="domain" description="Laminin EGF-like" evidence="19">
    <location>
        <begin position="531"/>
        <end position="576"/>
    </location>
</feature>
<dbReference type="GO" id="GO:0005604">
    <property type="term" value="C:basement membrane"/>
    <property type="evidence" value="ECO:0007669"/>
    <property type="project" value="UniProtKB-SubCell"/>
</dbReference>
<accession>A0A9Q0MMX2</accession>
<dbReference type="Pfam" id="PF24973">
    <property type="entry name" value="EGF_LMN_ATRN"/>
    <property type="match status" value="1"/>
</dbReference>
<dbReference type="FunFam" id="2.10.25.10:FF:000051">
    <property type="entry name" value="Laminin subunit alpha 4"/>
    <property type="match status" value="1"/>
</dbReference>
<feature type="disulfide bond" evidence="15">
    <location>
        <begin position="485"/>
        <end position="497"/>
    </location>
</feature>
<dbReference type="FunFam" id="2.10.25.10:FF:000011">
    <property type="entry name" value="Cadherin EGF LAG seven-pass G-type receptor"/>
    <property type="match status" value="1"/>
</dbReference>
<evidence type="ECO:0000256" key="14">
    <source>
        <dbReference type="PROSITE-ProRule" id="PRU00122"/>
    </source>
</evidence>
<dbReference type="SUPFAM" id="SSF57196">
    <property type="entry name" value="EGF/Laminin"/>
    <property type="match status" value="17"/>
</dbReference>
<feature type="disulfide bond" evidence="15">
    <location>
        <begin position="1475"/>
        <end position="1484"/>
    </location>
</feature>
<dbReference type="FunFam" id="2.10.25.10:FF:000454">
    <property type="entry name" value="Laminin subunit alpha 1"/>
    <property type="match status" value="1"/>
</dbReference>
<dbReference type="Pfam" id="PF00055">
    <property type="entry name" value="Laminin_N"/>
    <property type="match status" value="1"/>
</dbReference>
<keyword evidence="4" id="KW-0732">Signal</keyword>
<dbReference type="PANTHER" id="PTHR10574:SF406">
    <property type="entry name" value="LAMININ SUBUNIT ALPHA 5"/>
    <property type="match status" value="1"/>
</dbReference>
<feature type="disulfide bond" evidence="15">
    <location>
        <begin position="1926"/>
        <end position="1935"/>
    </location>
</feature>
<dbReference type="PROSITE" id="PS01248">
    <property type="entry name" value="EGF_LAM_1"/>
    <property type="match status" value="7"/>
</dbReference>
<evidence type="ECO:0000256" key="6">
    <source>
        <dbReference type="ARBA" id="ARBA00022869"/>
    </source>
</evidence>
<keyword evidence="8 16" id="KW-0175">Coiled coil</keyword>
<feature type="domain" description="Laminin G" evidence="18">
    <location>
        <begin position="2863"/>
        <end position="3035"/>
    </location>
</feature>
<dbReference type="GO" id="GO:0005102">
    <property type="term" value="F:signaling receptor binding"/>
    <property type="evidence" value="ECO:0007669"/>
    <property type="project" value="InterPro"/>
</dbReference>
<dbReference type="FunFam" id="2.60.120.200:FF:000160">
    <property type="entry name" value="Laminin subunit alpha-3"/>
    <property type="match status" value="1"/>
</dbReference>
<dbReference type="FunFam" id="2.10.25.10:FF:000069">
    <property type="entry name" value="Laminin subunit alpha 1"/>
    <property type="match status" value="1"/>
</dbReference>
<keyword evidence="2" id="KW-0964">Secreted</keyword>
<feature type="domain" description="Laminin IV type A" evidence="20">
    <location>
        <begin position="1571"/>
        <end position="1760"/>
    </location>
</feature>
<evidence type="ECO:0000259" key="20">
    <source>
        <dbReference type="PROSITE" id="PS51115"/>
    </source>
</evidence>
<dbReference type="PROSITE" id="PS51117">
    <property type="entry name" value="LAMININ_NTER"/>
    <property type="match status" value="1"/>
</dbReference>
<dbReference type="FunFam" id="2.10.25.10:FF:000189">
    <property type="entry name" value="Laminin subunit alpha 2"/>
    <property type="match status" value="1"/>
</dbReference>
<dbReference type="PROSITE" id="PS51115">
    <property type="entry name" value="LAMININ_IVA"/>
    <property type="match status" value="1"/>
</dbReference>
<proteinExistence type="predicted"/>
<evidence type="ECO:0000313" key="22">
    <source>
        <dbReference type="EMBL" id="KAJ6633074.1"/>
    </source>
</evidence>
<evidence type="ECO:0000256" key="16">
    <source>
        <dbReference type="SAM" id="Coils"/>
    </source>
</evidence>
<dbReference type="FunFam" id="2.10.25.10:FF:000188">
    <property type="entry name" value="Laminin subunit gamma 2"/>
    <property type="match status" value="1"/>
</dbReference>
<feature type="domain" description="Laminin EGF-like" evidence="19">
    <location>
        <begin position="1361"/>
        <end position="1406"/>
    </location>
</feature>
<feature type="disulfide bond" evidence="15">
    <location>
        <begin position="622"/>
        <end position="634"/>
    </location>
</feature>
<dbReference type="Gene3D" id="2.10.25.10">
    <property type="entry name" value="Laminin"/>
    <property type="match status" value="21"/>
</dbReference>
<dbReference type="Pfam" id="PF02210">
    <property type="entry name" value="Laminin_G_2"/>
    <property type="match status" value="4"/>
</dbReference>
<dbReference type="SMART" id="SM00181">
    <property type="entry name" value="EGF"/>
    <property type="match status" value="10"/>
</dbReference>
<sequence length="3729" mass="415884">AFIVAIVGTNVNAELTPPYFNLAEGRKISATATCGVDTDGPELYCKLVGANTEKDNQFQSVIQGGQVCDYCDPTRADRRHPPEYAIDGTENWWQSPPLSRGMKYNEVNLTIDFGQEFHVAYLYIRMANSPRPGLWTLEKSMDYGKTWKAWQHFSDTPSDCETYFGRESLKPITADDDVICTTDYSKIVPLEGGEIPVMLLNNRPSANNYFNSTVLQEWTRATNVRFRFLRTKNLLGHLMSVQRQDPTVTRRYFYSIKDISIGGRCMCNGHADTCHVHEPSPTRILACQCQHETCGIQCNECCPGFEQKKWRQNTKSNPFKCEPCNCFGHSRKCIYDESIDKQGLSLDISGKYEGGGVCQECEDNTEGVNCNKCKPKYYRPYGKYWNETDVCRPCDCDNFYSTGSCEEESGRCECRPEFQEPDCRSCSFGHFGYPNCRACECNLNGTDGYFCESSNGNCPCKINFGGPFCKVCADGYYNFPECKSCECNSLGSVNNNCDLISGQCLCNSNFDGKQCDQCKDGYFNYPDCSYCNCDLQGTIAEVCEKQTGQCLCKEGYGGPRCDKCLPGFYNYPDCVPCNCSVLGSVSTICDASGKCPCLASFAGKQCTQCSTGYYAYPECLPCNCGTHGSVGISCNSEGQCLCSNNFDGKTCNQCKEGFYNYPSCEECNCDPAGVIARFAGCGSVPAGELCQCKERVTGRICNQCKPLYWNLNLTNFEGCEECDCFIDGTIGALDTCDSKSGQCSCKPSVGGRSCNECKDGSFDLFGGSLFGCKDCGCDIGGSIGPMCNKATGQCKCHPRIAGRTCTHPITTHYFPTLFQNQFEFEDGYTPSGANVRYLFDEEQFPEFSKRGYAKFSNIQTEVINEVNIFKSSVYRMIIRFVNPSGENIVAQILITSDNPNESDQTAKVLFVPTNSPQFVTVSGAKGEIPSPIVLDPGRYSISIKTDKFLYLDYFVLLPAAYYESSILTKKIENPCEIDNLGLCRHYKYPSIAEYMPTIDPFIIEDDNPKKAREYYTDFDHLSLIHENNMPALTGSQSNLNYILNIPRAGRYIVVVDYVTDRKLPETSIIRINLGGDEEKDGVVTLYPCTYTMVCRQPVIDAESREKIFVMDDKDLRPIEILGDGEASVAIKSVAAIPIEDWSIDFITPTAVCIMKDGKCEAATYLSAPDSKKIEFEHEHEDNIADENPPDLYDTNSTKLIYLDADYSTWEIRSKVPTPGRYHIIVKYFQPNHPEFNLIYRINTNKSIHDGKLPLKNCPSNSGCRELIKQDNGYTWIDIEEGITITLTNNVPNRGVWLDYILLVPSEEFSDHLLLEETFDQTKEFIQKCGHDHFHIQLNASEFCKQAVFSLTSDYNNGALPCNCDYSGSTSFECDPFGGQCQCKNNVIGRQCEACRTGFYGFPDCKPCDCPSTALCERDTGECICPPRVTGEKCDKCEPYTFGFDPIIGCELCNCNAMGVEHGNLQCDLNNGTCDCRTHIEGRTCDKCVNGFHNFPHCEPCRCTKEGTTFDICDQQDETCFCKKNVQGIACDTCVDGTYNLQESNPEGCTKCFCFGKTTRCDRAYLRPFIVSMMKDVSLNSIDVSPDGAEISRWPLTPKEIFINETTLQVDFSQKESDDELVYFGVLDYLLDQNNHLTAYGGLLTYTLYYTTGVFGKALIGADVILEGKDIVIVHQNYEQPANAQIFDGSVKMVESNFQSISGAPVTREQFMMVLRNLNAIFVRATYWEGTIISQISDIYLAMADEDTENANLYEELSVEKCHCPIGYQGFSCEDCAPGYYRDPSGPYGGYCVPCQCNGHADTCDCNTGICNDCKHFTTGDHCDQCIVGYHGDATHGTPHDCMICACPLPIESNNFATSCEISEDGYKIHCSCREGYTGARCQSCSAGYYGEPEKENEFCKPCECSGNINTHEAEACDSVTGECLRCLNNTYGTACNLCKPGYFGDAIKLKDCQSCICDILGTEHCDSFIGTCHCHENVIGDKCDRCEEDHYGFDSGLGCKPCDCAVASNSTQCDDHSGDCRCKPGVTGRQCDRCLPGYWNYTSEGCLPCSCNTDYSRGLGCNAQTGQCECLPGVVGEKCDACPHRWVLVPDTGCHVCDICHHALLDVTDAMHNDIDPVIEEFKTVAGGYFTAQKLKYYDDLVDKLVPEVRNLDPNGINLTPSMNAVDAIETDAKNMNRRVQFAEQRAKELSDSGVKLTNSSGDVLDNSRFVLSNVKNTINEVEKLADSFDASESTKADNAIAEASEILQLIQNQINDSSPAYKQLEDAENHLLNIERFSEPVKQQNLKLDDLRSQIGLFSDKMEDLFDWSVASNENSLRAKMLHDKNIAATLNLKFDTVANQSKDAWKNINGTDLFGKKGDVTMGEIYRHLKSLENVNNELKEVSQQVDKKLPQQDEDLQKLDDIIVQATENQNKLVRIAKDLSSELSNVTANSEEALKAANAYTDIVEAVQTAQNAVKNAKMAAGNATELTDGIEDRAGAGDQVARDMLSEARVALNTVQLDLQPHLNKSSQAVDNIYELNKQSDDQTTAINIALDLIKPDSQAEIWQEARDNAISAQEKAQEALNILKPIVKGLPSELNRAKQMPKEVDDTNKDIAQASKQVERVMNLIPNLQALVDDLGERQVRTENVGNDLGERIERLKKQIEMARDVANSIKVGVNFHPNTTLELRPPSGLNQLATTSRVSAFVKTDKPNGFLLYLGNENKPGPRKNKRDDFMALEVENGYPIVTIDLGNGPERIISNKHIANGQWHQVIVERTGNDVKLIVREEIGDGKEQLHEVSGNVPGPDSVFNVDSENSKLFVGGFPPDFNIQDGIKYSSFEGQIEDLRIGDQEAGLWNFVDGQDNNYGALERDRLMTSEVPTTGYRFSGHGYVILDSKPYVFKQRSSVQFKFKVSRDTTEGLIFYAGKHRHFISVEMRKGGIYFQYKLGQHMVTIGSDEMFNDDQWHRVEAEREGRKGLLKIDGKVIYQEETPIDTEENLKISDSMYFGGVPHKINHTEITTKNFDGCIDDVYIDGSPVDLSKNLKAYGVRPGCPLKFSSGLSFSSRAPGYLRLGNVTASNLFQINMKFKTNSPNGIVFYATNHDQSATIGLALRDGSLVFTSGEKELSTGSNKYNTGEWNIVTATHDQKKLRLHVGDNEFVSDFDTDPLYIEHGDIYYGGLPNGFKTPRNVLGSTENFVGCISDVTIRGQVVNFANSTDKKAAELDNCSKNIFDGNIGVLIEGDEEEVIVPTVSTDLEEKRRHEEEERRRQEEEERRKQEEEEEERRREEARIQQEEELRRQEDERRRQEEERRRKEEEHRLQIEIEERRKLDKLNELIPETDEEPIVPTTVRVETTQRTTRRRPIQENKLEPICKLPVEPEVDVDFDAGYRFGTSTDSRVEFTQIPAKIKRSYDISLQFKTNSSDGVLFYAADSRHTDFIALYIQDGKLIHSFNCGSGSAKMVSEKDYNNGLWHTVVFSRQQAKGKLLINGEDEQFGESMGNTRNMAVQPPYSIGGVNPDSLEDMNVNLKMTKGQYFSGCIRNVQIGGKGLGVPEQTFGVIPCSEQIEEGMFFGKGGGYVKLRDRFKVGNELTISFDIKPRTLNGLLLSVHGKKAYLILQLINGTINFTVDNGDGPIVAIFKPDANENFCDGNWHSVSAIKSKYVITLMVNRVSSQPSIGNANSPSTDTSRPLFMGGHPHLMKARGLSIRKPYLGCIRNVRIRDVAEDVQPTMMVGNVQAGVCPTN</sequence>
<feature type="domain" description="Laminin EGF-like" evidence="19">
    <location>
        <begin position="577"/>
        <end position="621"/>
    </location>
</feature>
<feature type="disulfide bond" evidence="15">
    <location>
        <begin position="597"/>
        <end position="606"/>
    </location>
</feature>
<dbReference type="GO" id="GO:0006950">
    <property type="term" value="P:response to stress"/>
    <property type="evidence" value="ECO:0007669"/>
    <property type="project" value="UniProtKB-ARBA"/>
</dbReference>
<feature type="disulfide bond" evidence="15">
    <location>
        <begin position="531"/>
        <end position="543"/>
    </location>
</feature>
<feature type="domain" description="Laminin EGF-like" evidence="19">
    <location>
        <begin position="1902"/>
        <end position="1954"/>
    </location>
</feature>
<dbReference type="GO" id="GO:0009888">
    <property type="term" value="P:tissue development"/>
    <property type="evidence" value="ECO:0007669"/>
    <property type="project" value="TreeGrafter"/>
</dbReference>
<feature type="non-terminal residue" evidence="22">
    <location>
        <position position="3729"/>
    </location>
</feature>
<feature type="disulfide bond" evidence="15">
    <location>
        <begin position="2049"/>
        <end position="2061"/>
    </location>
</feature>
<dbReference type="PRINTS" id="PR00011">
    <property type="entry name" value="EGFLAMININ"/>
</dbReference>
<dbReference type="SMART" id="SM00281">
    <property type="entry name" value="LamB"/>
    <property type="match status" value="1"/>
</dbReference>
<dbReference type="FunFam" id="2.10.25.10:FF:000082">
    <property type="entry name" value="Laminin subunit alpha 1"/>
    <property type="match status" value="1"/>
</dbReference>
<dbReference type="GO" id="GO:0030054">
    <property type="term" value="C:cell junction"/>
    <property type="evidence" value="ECO:0007669"/>
    <property type="project" value="UniProtKB-ARBA"/>
</dbReference>
<feature type="domain" description="Laminin EGF-like" evidence="19">
    <location>
        <begin position="1794"/>
        <end position="1843"/>
    </location>
</feature>
<dbReference type="InterPro" id="IPR000742">
    <property type="entry name" value="EGF"/>
</dbReference>
<feature type="disulfide bond" evidence="14">
    <location>
        <begin position="3699"/>
        <end position="3726"/>
    </location>
</feature>
<dbReference type="Pfam" id="PF06009">
    <property type="entry name" value="Laminin_II"/>
    <property type="match status" value="1"/>
</dbReference>
<dbReference type="PROSITE" id="PS50025">
    <property type="entry name" value="LAM_G_DOMAIN"/>
    <property type="match status" value="5"/>
</dbReference>
<evidence type="ECO:0000256" key="8">
    <source>
        <dbReference type="ARBA" id="ARBA00023054"/>
    </source>
</evidence>
<dbReference type="Pfam" id="PF00053">
    <property type="entry name" value="EGF_laminin"/>
    <property type="match status" value="18"/>
</dbReference>
<comment type="caution">
    <text evidence="15">Lacks conserved residue(s) required for the propagation of feature annotation.</text>
</comment>
<evidence type="ECO:0000256" key="9">
    <source>
        <dbReference type="ARBA" id="ARBA00023157"/>
    </source>
</evidence>
<dbReference type="FunFam" id="2.60.120.260:FF:000092">
    <property type="entry name" value="Laminin subunit alpha-3"/>
    <property type="match status" value="1"/>
</dbReference>
<keyword evidence="23" id="KW-1185">Reference proteome</keyword>
<dbReference type="FunFam" id="2.10.25.10:FF:000074">
    <property type="entry name" value="Laminin subunit alpha"/>
    <property type="match status" value="1"/>
</dbReference>
<feature type="domain" description="Laminin EGF-like" evidence="19">
    <location>
        <begin position="1955"/>
        <end position="2001"/>
    </location>
</feature>
<reference evidence="22" key="1">
    <citation type="submission" date="2022-07" db="EMBL/GenBank/DDBJ databases">
        <authorList>
            <person name="Trinca V."/>
            <person name="Uliana J.V.C."/>
            <person name="Torres T.T."/>
            <person name="Ward R.J."/>
            <person name="Monesi N."/>
        </authorList>
    </citation>
    <scope>NUCLEOTIDE SEQUENCE</scope>
    <source>
        <strain evidence="22">HSMRA1968</strain>
        <tissue evidence="22">Whole embryos</tissue>
    </source>
</reference>
<feature type="disulfide bond" evidence="15">
    <location>
        <begin position="745"/>
        <end position="754"/>
    </location>
</feature>
<keyword evidence="7" id="KW-0130">Cell adhesion</keyword>
<dbReference type="GO" id="GO:0045995">
    <property type="term" value="P:regulation of embryonic development"/>
    <property type="evidence" value="ECO:0007669"/>
    <property type="project" value="InterPro"/>
</dbReference>
<keyword evidence="9 15" id="KW-1015">Disulfide bond</keyword>
<dbReference type="InterPro" id="IPR010307">
    <property type="entry name" value="Laminin_dom_II"/>
</dbReference>
<feature type="disulfide bond" evidence="15">
    <location>
        <begin position="1813"/>
        <end position="1822"/>
    </location>
</feature>
<dbReference type="Pfam" id="PF00054">
    <property type="entry name" value="Laminin_G_1"/>
    <property type="match status" value="1"/>
</dbReference>
<dbReference type="InterPro" id="IPR056863">
    <property type="entry name" value="LMN_ATRN_NET-like_EGF"/>
</dbReference>
<feature type="disulfide bond" evidence="15">
    <location>
        <begin position="1500"/>
        <end position="1512"/>
    </location>
</feature>
<feature type="disulfide bond" evidence="14">
    <location>
        <begin position="3183"/>
        <end position="3210"/>
    </location>
</feature>
<dbReference type="Proteomes" id="UP001151699">
    <property type="component" value="Unassembled WGS sequence"/>
</dbReference>
<dbReference type="InterPro" id="IPR009254">
    <property type="entry name" value="Laminin_aI"/>
</dbReference>
<feature type="disulfide bond" evidence="15">
    <location>
        <begin position="1521"/>
        <end position="1530"/>
    </location>
</feature>
<gene>
    <name evidence="22" type="primary">LanA</name>
    <name evidence="22" type="ORF">Bhyg_15858</name>
</gene>
<feature type="domain" description="Laminin EGF-like" evidence="19">
    <location>
        <begin position="1407"/>
        <end position="1451"/>
    </location>
</feature>
<dbReference type="PANTHER" id="PTHR10574">
    <property type="entry name" value="NETRIN/LAMININ-RELATED"/>
    <property type="match status" value="1"/>
</dbReference>
<feature type="domain" description="Laminin EGF-like" evidence="19">
    <location>
        <begin position="2002"/>
        <end position="2048"/>
    </location>
</feature>
<evidence type="ECO:0000256" key="7">
    <source>
        <dbReference type="ARBA" id="ARBA00022889"/>
    </source>
</evidence>
<dbReference type="FunFam" id="2.10.25.10:FF:000083">
    <property type="entry name" value="Laminin subunit alpha"/>
    <property type="match status" value="1"/>
</dbReference>
<dbReference type="FunFam" id="2.10.25.10:FF:000090">
    <property type="entry name" value="laminin subunit alpha"/>
    <property type="match status" value="1"/>
</dbReference>
<dbReference type="CDD" id="cd00055">
    <property type="entry name" value="EGF_Lam"/>
    <property type="match status" value="21"/>
</dbReference>
<evidence type="ECO:0000259" key="19">
    <source>
        <dbReference type="PROSITE" id="PS50027"/>
    </source>
</evidence>
<feature type="disulfide bond" evidence="15">
    <location>
        <begin position="1974"/>
        <end position="1983"/>
    </location>
</feature>
<feature type="disulfide bond" evidence="15">
    <location>
        <begin position="533"/>
        <end position="550"/>
    </location>
</feature>
<feature type="domain" description="Laminin EGF-like" evidence="19">
    <location>
        <begin position="622"/>
        <end position="671"/>
    </location>
</feature>
<evidence type="ECO:0000259" key="21">
    <source>
        <dbReference type="PROSITE" id="PS51117"/>
    </source>
</evidence>
<feature type="disulfide bond" evidence="15">
    <location>
        <begin position="487"/>
        <end position="504"/>
    </location>
</feature>
<feature type="domain" description="Laminin EGF-like" evidence="19">
    <location>
        <begin position="1452"/>
        <end position="1499"/>
    </location>
</feature>
<dbReference type="GO" id="GO:0061564">
    <property type="term" value="P:axon development"/>
    <property type="evidence" value="ECO:0007669"/>
    <property type="project" value="UniProtKB-ARBA"/>
</dbReference>
<feature type="domain" description="Laminin N-terminal" evidence="21">
    <location>
        <begin position="11"/>
        <end position="264"/>
    </location>
</feature>
<evidence type="ECO:0000256" key="4">
    <source>
        <dbReference type="ARBA" id="ARBA00022729"/>
    </source>
</evidence>
<dbReference type="EMBL" id="WJQU01002230">
    <property type="protein sequence ID" value="KAJ6633074.1"/>
    <property type="molecule type" value="Genomic_DNA"/>
</dbReference>
<feature type="disulfide bond" evidence="15">
    <location>
        <begin position="2070"/>
        <end position="2079"/>
    </location>
</feature>
<evidence type="ECO:0000256" key="1">
    <source>
        <dbReference type="ARBA" id="ARBA00004302"/>
    </source>
</evidence>
<feature type="domain" description="Laminin G" evidence="18">
    <location>
        <begin position="2657"/>
        <end position="2850"/>
    </location>
</feature>
<evidence type="ECO:0000256" key="15">
    <source>
        <dbReference type="PROSITE-ProRule" id="PRU00460"/>
    </source>
</evidence>
<feature type="disulfide bond" evidence="15">
    <location>
        <begin position="552"/>
        <end position="561"/>
    </location>
</feature>
<dbReference type="GO" id="GO:0007155">
    <property type="term" value="P:cell adhesion"/>
    <property type="evidence" value="ECO:0007669"/>
    <property type="project" value="UniProtKB-KW"/>
</dbReference>
<dbReference type="InterPro" id="IPR001791">
    <property type="entry name" value="Laminin_G"/>
</dbReference>
<keyword evidence="6" id="KW-0084">Basement membrane</keyword>
<dbReference type="SMART" id="SM00180">
    <property type="entry name" value="EGF_Lam"/>
    <property type="match status" value="22"/>
</dbReference>
<dbReference type="SUPFAM" id="SSF49899">
    <property type="entry name" value="Concanavalin A-like lectins/glucanases"/>
    <property type="match status" value="5"/>
</dbReference>
<dbReference type="Pfam" id="PF00052">
    <property type="entry name" value="Laminin_B"/>
    <property type="match status" value="1"/>
</dbReference>
<dbReference type="InterPro" id="IPR008211">
    <property type="entry name" value="Laminin_N"/>
</dbReference>